<feature type="transmembrane region" description="Helical" evidence="6">
    <location>
        <begin position="486"/>
        <end position="504"/>
    </location>
</feature>
<keyword evidence="4 6" id="KW-0472">Membrane</keyword>
<dbReference type="InterPro" id="IPR036259">
    <property type="entry name" value="MFS_trans_sf"/>
</dbReference>
<feature type="transmembrane region" description="Helical" evidence="6">
    <location>
        <begin position="362"/>
        <end position="381"/>
    </location>
</feature>
<dbReference type="AlphaFoldDB" id="A0AAW1RPK9"/>
<evidence type="ECO:0000256" key="2">
    <source>
        <dbReference type="ARBA" id="ARBA00022692"/>
    </source>
</evidence>
<feature type="region of interest" description="Disordered" evidence="5">
    <location>
        <begin position="1"/>
        <end position="48"/>
    </location>
</feature>
<evidence type="ECO:0000256" key="1">
    <source>
        <dbReference type="ARBA" id="ARBA00004141"/>
    </source>
</evidence>
<feature type="transmembrane region" description="Helical" evidence="6">
    <location>
        <begin position="133"/>
        <end position="153"/>
    </location>
</feature>
<dbReference type="InterPro" id="IPR020846">
    <property type="entry name" value="MFS_dom"/>
</dbReference>
<feature type="transmembrane region" description="Helical" evidence="6">
    <location>
        <begin position="203"/>
        <end position="228"/>
    </location>
</feature>
<dbReference type="GO" id="GO:0022857">
    <property type="term" value="F:transmembrane transporter activity"/>
    <property type="evidence" value="ECO:0007669"/>
    <property type="project" value="InterPro"/>
</dbReference>
<dbReference type="Gene3D" id="1.20.1250.20">
    <property type="entry name" value="MFS general substrate transporter like domains"/>
    <property type="match status" value="1"/>
</dbReference>
<feature type="transmembrane region" description="Helical" evidence="6">
    <location>
        <begin position="393"/>
        <end position="413"/>
    </location>
</feature>
<comment type="subcellular location">
    <subcellularLocation>
        <location evidence="1">Membrane</location>
        <topology evidence="1">Multi-pass membrane protein</topology>
    </subcellularLocation>
</comment>
<feature type="transmembrane region" description="Helical" evidence="6">
    <location>
        <begin position="54"/>
        <end position="76"/>
    </location>
</feature>
<proteinExistence type="predicted"/>
<feature type="transmembrane region" description="Helical" evidence="6">
    <location>
        <begin position="457"/>
        <end position="480"/>
    </location>
</feature>
<evidence type="ECO:0000313" key="9">
    <source>
        <dbReference type="Proteomes" id="UP001438707"/>
    </source>
</evidence>
<dbReference type="PANTHER" id="PTHR24064">
    <property type="entry name" value="SOLUTE CARRIER FAMILY 22 MEMBER"/>
    <property type="match status" value="1"/>
</dbReference>
<feature type="region of interest" description="Disordered" evidence="5">
    <location>
        <begin position="554"/>
        <end position="606"/>
    </location>
</feature>
<evidence type="ECO:0000313" key="8">
    <source>
        <dbReference type="EMBL" id="KAK9835666.1"/>
    </source>
</evidence>
<evidence type="ECO:0000259" key="7">
    <source>
        <dbReference type="PROSITE" id="PS50850"/>
    </source>
</evidence>
<feature type="transmembrane region" description="Helical" evidence="6">
    <location>
        <begin position="425"/>
        <end position="445"/>
    </location>
</feature>
<reference evidence="8 9" key="1">
    <citation type="journal article" date="2024" name="Nat. Commun.">
        <title>Phylogenomics reveals the evolutionary origins of lichenization in chlorophyte algae.</title>
        <authorList>
            <person name="Puginier C."/>
            <person name="Libourel C."/>
            <person name="Otte J."/>
            <person name="Skaloud P."/>
            <person name="Haon M."/>
            <person name="Grisel S."/>
            <person name="Petersen M."/>
            <person name="Berrin J.G."/>
            <person name="Delaux P.M."/>
            <person name="Dal Grande F."/>
            <person name="Keller J."/>
        </authorList>
    </citation>
    <scope>NUCLEOTIDE SEQUENCE [LARGE SCALE GENOMIC DNA]</scope>
    <source>
        <strain evidence="8 9">SAG 2145</strain>
    </source>
</reference>
<dbReference type="GO" id="GO:0016020">
    <property type="term" value="C:membrane"/>
    <property type="evidence" value="ECO:0007669"/>
    <property type="project" value="UniProtKB-SubCell"/>
</dbReference>
<keyword evidence="3 6" id="KW-1133">Transmembrane helix</keyword>
<name>A0AAW1RPK9_9CHLO</name>
<dbReference type="Proteomes" id="UP001438707">
    <property type="component" value="Unassembled WGS sequence"/>
</dbReference>
<dbReference type="InterPro" id="IPR005828">
    <property type="entry name" value="MFS_sugar_transport-like"/>
</dbReference>
<gene>
    <name evidence="8" type="ORF">WJX74_005375</name>
</gene>
<keyword evidence="9" id="KW-1185">Reference proteome</keyword>
<dbReference type="PROSITE" id="PS00216">
    <property type="entry name" value="SUGAR_TRANSPORT_1"/>
    <property type="match status" value="1"/>
</dbReference>
<organism evidence="8 9">
    <name type="scientific">Apatococcus lobatus</name>
    <dbReference type="NCBI Taxonomy" id="904363"/>
    <lineage>
        <taxon>Eukaryota</taxon>
        <taxon>Viridiplantae</taxon>
        <taxon>Chlorophyta</taxon>
        <taxon>core chlorophytes</taxon>
        <taxon>Trebouxiophyceae</taxon>
        <taxon>Chlorellales</taxon>
        <taxon>Chlorellaceae</taxon>
        <taxon>Apatococcus</taxon>
    </lineage>
</organism>
<feature type="compositionally biased region" description="Low complexity" evidence="5">
    <location>
        <begin position="557"/>
        <end position="570"/>
    </location>
</feature>
<dbReference type="Pfam" id="PF00083">
    <property type="entry name" value="Sugar_tr"/>
    <property type="match status" value="1"/>
</dbReference>
<dbReference type="PROSITE" id="PS50850">
    <property type="entry name" value="MFS"/>
    <property type="match status" value="1"/>
</dbReference>
<feature type="domain" description="Major facilitator superfamily (MFS) profile" evidence="7">
    <location>
        <begin position="60"/>
        <end position="508"/>
    </location>
</feature>
<dbReference type="EMBL" id="JALJOS010000008">
    <property type="protein sequence ID" value="KAK9835666.1"/>
    <property type="molecule type" value="Genomic_DNA"/>
</dbReference>
<feature type="transmembrane region" description="Helical" evidence="6">
    <location>
        <begin position="240"/>
        <end position="258"/>
    </location>
</feature>
<evidence type="ECO:0000256" key="6">
    <source>
        <dbReference type="SAM" id="Phobius"/>
    </source>
</evidence>
<dbReference type="SUPFAM" id="SSF103473">
    <property type="entry name" value="MFS general substrate transporter"/>
    <property type="match status" value="1"/>
</dbReference>
<feature type="transmembrane region" description="Helical" evidence="6">
    <location>
        <begin position="109"/>
        <end position="126"/>
    </location>
</feature>
<dbReference type="InterPro" id="IPR005829">
    <property type="entry name" value="Sugar_transporter_CS"/>
</dbReference>
<evidence type="ECO:0000256" key="3">
    <source>
        <dbReference type="ARBA" id="ARBA00022989"/>
    </source>
</evidence>
<evidence type="ECO:0000256" key="5">
    <source>
        <dbReference type="SAM" id="MobiDB-lite"/>
    </source>
</evidence>
<comment type="caution">
    <text evidence="8">The sequence shown here is derived from an EMBL/GenBank/DDBJ whole genome shotgun (WGS) entry which is preliminary data.</text>
</comment>
<protein>
    <recommendedName>
        <fullName evidence="7">Major facilitator superfamily (MFS) profile domain-containing protein</fullName>
    </recommendedName>
</protein>
<feature type="transmembrane region" description="Helical" evidence="6">
    <location>
        <begin position="318"/>
        <end position="337"/>
    </location>
</feature>
<feature type="transmembrane region" description="Helical" evidence="6">
    <location>
        <begin position="159"/>
        <end position="182"/>
    </location>
</feature>
<keyword evidence="2 6" id="KW-0812">Transmembrane</keyword>
<accession>A0AAW1RPK9</accession>
<evidence type="ECO:0000256" key="4">
    <source>
        <dbReference type="ARBA" id="ARBA00023136"/>
    </source>
</evidence>
<sequence>MLKSSEDVESVEESHGLQSSVSLPDDKAQGLAQEQDKPPTAAGKSKPTKLIRGSASWVGSWAIPGMGMFCEAYYIFSVGNVKPLWAAQWPNCFNDYKGCSEEFINGLEYSQVAGLIIGMIALGFSIDRIGRRLGSILTASVMLIGGILLTVSTGNSPHAAVLMLIIVQAIFGFGVGGEFPVAASSASERAEETHSNRGCTVQLVFAMQAWGVIFNLSVLLFFLAVLGATKPPYNPVSLSITWRLMYGLGLIPIAYMLFHRIFYLRESSVWQVFAQQVVTGPHCCRAENAETESIEGGVVKKEPKLSSTGKLKLLLRHYWHRLLGTAIGWAAWDFWYYGNKLFQTEFIQILQPGADLLTLLEYNMLNSSVAFVGYYVAAYTIDLPYIGRRRMQVNGFLWIFSLFLICGLAYTKLTSSPGKLRWFQALYYLSSFWGQFGPNATTFVLASECYPTEMRGVAHGISAAVGKFGALAANIVLGKISDRSKFYYTAVAAGIGALVTMLFIPEVTGLDLSEGDKRWQHLRSGNPGAYAGPASQLRYLSWWEALGPRLFGPRSHLTPAATPAPSSALSQKPAAKASPKLELTEQTQPDKSIFDNGPGGAKPAAV</sequence>